<evidence type="ECO:0000256" key="1">
    <source>
        <dbReference type="SAM" id="MobiDB-lite"/>
    </source>
</evidence>
<dbReference type="KEGG" id="ftj:FTUN_8691"/>
<proteinExistence type="predicted"/>
<gene>
    <name evidence="3" type="ORF">FTUN_8691</name>
</gene>
<accession>A0A6M5Z768</accession>
<dbReference type="EMBL" id="CP053452">
    <property type="protein sequence ID" value="QJX01053.1"/>
    <property type="molecule type" value="Genomic_DNA"/>
</dbReference>
<keyword evidence="2" id="KW-0812">Transmembrane</keyword>
<feature type="transmembrane region" description="Helical" evidence="2">
    <location>
        <begin position="17"/>
        <end position="36"/>
    </location>
</feature>
<evidence type="ECO:0000256" key="2">
    <source>
        <dbReference type="SAM" id="Phobius"/>
    </source>
</evidence>
<keyword evidence="2" id="KW-0472">Membrane</keyword>
<name>A0A6M5Z768_9BACT</name>
<protein>
    <submittedName>
        <fullName evidence="3">Uncharacterized protein</fullName>
    </submittedName>
</protein>
<feature type="region of interest" description="Disordered" evidence="1">
    <location>
        <begin position="58"/>
        <end position="92"/>
    </location>
</feature>
<evidence type="ECO:0000313" key="3">
    <source>
        <dbReference type="EMBL" id="QJX01053.1"/>
    </source>
</evidence>
<evidence type="ECO:0000313" key="4">
    <source>
        <dbReference type="Proteomes" id="UP000503447"/>
    </source>
</evidence>
<keyword evidence="2" id="KW-1133">Transmembrane helix</keyword>
<dbReference type="AlphaFoldDB" id="A0A6M5Z768"/>
<dbReference type="Proteomes" id="UP000503447">
    <property type="component" value="Chromosome"/>
</dbReference>
<sequence>MCKPGRRRQMLLSSARLLQPTVSIVAFILIIVLDMIRVDRAREGVSIYTDPRLSCQRDLRPGRSMIPIPPRAAPAEHDRGSRGGARPTGTPH</sequence>
<keyword evidence="4" id="KW-1185">Reference proteome</keyword>
<organism evidence="3 4">
    <name type="scientific">Frigoriglobus tundricola</name>
    <dbReference type="NCBI Taxonomy" id="2774151"/>
    <lineage>
        <taxon>Bacteria</taxon>
        <taxon>Pseudomonadati</taxon>
        <taxon>Planctomycetota</taxon>
        <taxon>Planctomycetia</taxon>
        <taxon>Gemmatales</taxon>
        <taxon>Gemmataceae</taxon>
        <taxon>Frigoriglobus</taxon>
    </lineage>
</organism>
<reference evidence="4" key="1">
    <citation type="submission" date="2020-05" db="EMBL/GenBank/DDBJ databases">
        <title>Frigoriglobus tundricola gen. nov., sp. nov., a psychrotolerant cellulolytic planctomycete of the family Gemmataceae with two divergent copies of 16S rRNA gene.</title>
        <authorList>
            <person name="Kulichevskaya I.S."/>
            <person name="Ivanova A.A."/>
            <person name="Naumoff D.G."/>
            <person name="Beletsky A.V."/>
            <person name="Rijpstra W.I.C."/>
            <person name="Sinninghe Damste J.S."/>
            <person name="Mardanov A.V."/>
            <person name="Ravin N.V."/>
            <person name="Dedysh S.N."/>
        </authorList>
    </citation>
    <scope>NUCLEOTIDE SEQUENCE [LARGE SCALE GENOMIC DNA]</scope>
    <source>
        <strain evidence="4">PL17</strain>
    </source>
</reference>